<dbReference type="Proteomes" id="UP000222072">
    <property type="component" value="Segment"/>
</dbReference>
<dbReference type="SUPFAM" id="SSF53955">
    <property type="entry name" value="Lysozyme-like"/>
    <property type="match status" value="1"/>
</dbReference>
<dbReference type="PANTHER" id="PTHR37423">
    <property type="entry name" value="SOLUBLE LYTIC MUREIN TRANSGLYCOSYLASE-RELATED"/>
    <property type="match status" value="1"/>
</dbReference>
<dbReference type="PANTHER" id="PTHR37423:SF2">
    <property type="entry name" value="MEMBRANE-BOUND LYTIC MUREIN TRANSGLYCOSYLASE C"/>
    <property type="match status" value="1"/>
</dbReference>
<evidence type="ECO:0000259" key="3">
    <source>
        <dbReference type="Pfam" id="PF01464"/>
    </source>
</evidence>
<feature type="compositionally biased region" description="Polar residues" evidence="2">
    <location>
        <begin position="207"/>
        <end position="224"/>
    </location>
</feature>
<protein>
    <submittedName>
        <fullName evidence="4">Peptidoglycan hydrolase</fullName>
    </submittedName>
</protein>
<feature type="domain" description="Transglycosylase SLT" evidence="3">
    <location>
        <begin position="336"/>
        <end position="443"/>
    </location>
</feature>
<evidence type="ECO:0000256" key="2">
    <source>
        <dbReference type="SAM" id="MobiDB-lite"/>
    </source>
</evidence>
<feature type="region of interest" description="Disordered" evidence="2">
    <location>
        <begin position="203"/>
        <end position="237"/>
    </location>
</feature>
<evidence type="ECO:0000256" key="1">
    <source>
        <dbReference type="SAM" id="Coils"/>
    </source>
</evidence>
<dbReference type="Gene3D" id="1.10.530.10">
    <property type="match status" value="1"/>
</dbReference>
<feature type="region of interest" description="Disordered" evidence="2">
    <location>
        <begin position="783"/>
        <end position="816"/>
    </location>
</feature>
<proteinExistence type="predicted"/>
<feature type="coiled-coil region" evidence="1">
    <location>
        <begin position="270"/>
        <end position="297"/>
    </location>
</feature>
<reference evidence="4 5" key="1">
    <citation type="journal article" date="2017" name="BMC Genomics">
        <title>Three novel Pseudomonas phages isolated from composting provide insights into the evolution and diversity of tailed phages.</title>
        <authorList>
            <person name="Amgarten D."/>
            <person name="Martins L.F."/>
            <person name="Lombardi K.C."/>
            <person name="Antunes L.P."/>
            <person name="de Souza A.P.S."/>
            <person name="Nicastro G.G."/>
            <person name="Kitajima E.W."/>
            <person name="Quaggio R.B."/>
            <person name="Upton C."/>
            <person name="Setubal J.C."/>
            <person name="da Silva A.M."/>
        </authorList>
    </citation>
    <scope>NUCLEOTIDE SEQUENCE [LARGE SCALE GENOMIC DNA]</scope>
</reference>
<evidence type="ECO:0000313" key="5">
    <source>
        <dbReference type="Proteomes" id="UP000222072"/>
    </source>
</evidence>
<gene>
    <name evidence="4" type="ORF">ZC03_016</name>
</gene>
<dbReference type="EMBL" id="KU356690">
    <property type="protein sequence ID" value="AMD43403.1"/>
    <property type="molecule type" value="Genomic_DNA"/>
</dbReference>
<evidence type="ECO:0000313" key="4">
    <source>
        <dbReference type="EMBL" id="AMD43403.1"/>
    </source>
</evidence>
<dbReference type="GO" id="GO:0016787">
    <property type="term" value="F:hydrolase activity"/>
    <property type="evidence" value="ECO:0007669"/>
    <property type="project" value="UniProtKB-KW"/>
</dbReference>
<dbReference type="InterPro" id="IPR008258">
    <property type="entry name" value="Transglycosylase_SLT_dom_1"/>
</dbReference>
<keyword evidence="5" id="KW-1185">Reference proteome</keyword>
<keyword evidence="4" id="KW-0378">Hydrolase</keyword>
<dbReference type="Pfam" id="PF01464">
    <property type="entry name" value="SLT"/>
    <property type="match status" value="1"/>
</dbReference>
<name>A0A1L2C920_9CAUD</name>
<organism evidence="4 5">
    <name type="scientific">Pseudomonas phage ZC03</name>
    <dbReference type="NCBI Taxonomy" id="1622115"/>
    <lineage>
        <taxon>Viruses</taxon>
        <taxon>Duplodnaviria</taxon>
        <taxon>Heunggongvirae</taxon>
        <taxon>Uroviricota</taxon>
        <taxon>Caudoviricetes</taxon>
        <taxon>Schitoviridae</taxon>
        <taxon>Zicotriavirus</taxon>
        <taxon>Zicotriavirus ZC03</taxon>
    </lineage>
</organism>
<sequence length="831" mass="92156">MANRLEWQQISAQGLNPQSAMGLSIEGFRGAAKAIQDLRNSERANEEAILGGYNDLIRNSLLQDKITASKESEKETSAPYDYALGENLFFDHFEQGGTLDNISQNSVLSGFIQQYGEDAWKHATAAKTRWDKEVQTEFTRLSSALDLEYNYKKGEIDRRSDPDDVKQGLLKDLDAEFHNRRMGLQELAIKNLSSRRSFGRFALGNIPGTNTDSAQRGSTDTVATPGSAGGSSPAPRKSDVFKEFSNDLHTEYQIQRESLQQDLDYGVITREDFEKQLEALDNQFNKSLANLDAQQKRFSLVDANGENFRFNYMIDDGGVVWVDGKKLSPEVSNALTEASETFGVPMDTVLAVTRAESAFNSNAVSPSNVAGLMQVTTKTTEDMMKQYKGVFEERNLTDSSDRSNPRVSALSGVAYLAHIRDKYLGGSAPIDQLYVAYNLGPNNPLVNKFHIRNVPIDKLPGVNVGLDSFQKNKGLYYNNKENRWKTVEEISSEIKNRMGLEPERGNSDVIRQLSQTAGISEDEAATWANSNSPNLPRSNELPIDEAVTARELGTSSELNLFANPDAGLNYAADIYTSVLAAPIVQATGSVGGGAGGASKLSATKLKEMLKVTGIETSPQNLSKVYEAINKNPDARNLPAEDLAVVLSYAPVEMWSWNDSMDVAAFEKNLENLMTVWETHKSEIRKQMTHANDLKRYTEGFQEIYTKTKNEIQALDNALYDYQGKDPRSMSATDIKALEIATEQKAKKEDYLHRMTIKHQQDMQKEINAILGIRKAIKDAFTNASSQRAENDVKNNQKGKGETSANTGGTSADLRASSKSSNNLIHWFENRF</sequence>
<keyword evidence="1" id="KW-0175">Coiled coil</keyword>
<feature type="compositionally biased region" description="Basic and acidic residues" evidence="2">
    <location>
        <begin position="788"/>
        <end position="800"/>
    </location>
</feature>
<accession>A0A1L2C920</accession>
<dbReference type="InterPro" id="IPR023346">
    <property type="entry name" value="Lysozyme-like_dom_sf"/>
</dbReference>